<name>A0A9Q0TQM0_9ROSI</name>
<reference evidence="2" key="1">
    <citation type="submission" date="2022-11" db="EMBL/GenBank/DDBJ databases">
        <authorList>
            <person name="Hyden B.L."/>
            <person name="Feng K."/>
            <person name="Yates T."/>
            <person name="Jawdy S."/>
            <person name="Smart L.B."/>
            <person name="Muchero W."/>
        </authorList>
    </citation>
    <scope>NUCLEOTIDE SEQUENCE</scope>
    <source>
        <tissue evidence="2">Shoot tip</tissue>
    </source>
</reference>
<sequence>MELPWPEIRQEPPDWSGRDDIIPASIERKANSVRTPTLASNDKEKDAMARRVQRSRGICLLLNRNARFFRLAVSASVFTYTHSYGVRDDSPSKLYLSSSSGKTASVGGNNGGGGKVRPLASGTEGDGWISTQSNQIRTIVPDGASQLSSLGDIKGGRVSIRAREQRSGVESMEFNRRGSF</sequence>
<keyword evidence="3" id="KW-1185">Reference proteome</keyword>
<evidence type="ECO:0000313" key="2">
    <source>
        <dbReference type="EMBL" id="KAJ6716031.1"/>
    </source>
</evidence>
<feature type="region of interest" description="Disordered" evidence="1">
    <location>
        <begin position="96"/>
        <end position="132"/>
    </location>
</feature>
<comment type="caution">
    <text evidence="2">The sequence shown here is derived from an EMBL/GenBank/DDBJ whole genome shotgun (WGS) entry which is preliminary data.</text>
</comment>
<accession>A0A9Q0TQM0</accession>
<dbReference type="Proteomes" id="UP001151752">
    <property type="component" value="Chromosome 9"/>
</dbReference>
<organism evidence="2 3">
    <name type="scientific">Salix koriyanagi</name>
    <dbReference type="NCBI Taxonomy" id="2511006"/>
    <lineage>
        <taxon>Eukaryota</taxon>
        <taxon>Viridiplantae</taxon>
        <taxon>Streptophyta</taxon>
        <taxon>Embryophyta</taxon>
        <taxon>Tracheophyta</taxon>
        <taxon>Spermatophyta</taxon>
        <taxon>Magnoliopsida</taxon>
        <taxon>eudicotyledons</taxon>
        <taxon>Gunneridae</taxon>
        <taxon>Pentapetalae</taxon>
        <taxon>rosids</taxon>
        <taxon>fabids</taxon>
        <taxon>Malpighiales</taxon>
        <taxon>Salicaceae</taxon>
        <taxon>Saliceae</taxon>
        <taxon>Salix</taxon>
    </lineage>
</organism>
<feature type="compositionally biased region" description="Basic and acidic residues" evidence="1">
    <location>
        <begin position="8"/>
        <end position="20"/>
    </location>
</feature>
<dbReference type="AlphaFoldDB" id="A0A9Q0TQM0"/>
<reference evidence="2" key="2">
    <citation type="journal article" date="2023" name="Int. J. Mol. Sci.">
        <title>De Novo Assembly and Annotation of 11 Diverse Shrub Willow (Salix) Genomes Reveals Novel Gene Organization in Sex-Linked Regions.</title>
        <authorList>
            <person name="Hyden B."/>
            <person name="Feng K."/>
            <person name="Yates T.B."/>
            <person name="Jawdy S."/>
            <person name="Cereghino C."/>
            <person name="Smart L.B."/>
            <person name="Muchero W."/>
        </authorList>
    </citation>
    <scope>NUCLEOTIDE SEQUENCE</scope>
    <source>
        <tissue evidence="2">Shoot tip</tissue>
    </source>
</reference>
<gene>
    <name evidence="2" type="ORF">OIU74_008715</name>
</gene>
<dbReference type="EMBL" id="JAPFFM010000014">
    <property type="protein sequence ID" value="KAJ6716031.1"/>
    <property type="molecule type" value="Genomic_DNA"/>
</dbReference>
<evidence type="ECO:0000256" key="1">
    <source>
        <dbReference type="SAM" id="MobiDB-lite"/>
    </source>
</evidence>
<protein>
    <submittedName>
        <fullName evidence="2">Uncharacterized protein</fullName>
    </submittedName>
</protein>
<evidence type="ECO:0000313" key="3">
    <source>
        <dbReference type="Proteomes" id="UP001151752"/>
    </source>
</evidence>
<proteinExistence type="predicted"/>
<feature type="region of interest" description="Disordered" evidence="1">
    <location>
        <begin position="1"/>
        <end position="20"/>
    </location>
</feature>